<feature type="compositionally biased region" description="Low complexity" evidence="1">
    <location>
        <begin position="28"/>
        <end position="64"/>
    </location>
</feature>
<evidence type="ECO:0000313" key="4">
    <source>
        <dbReference type="Proteomes" id="UP000009881"/>
    </source>
</evidence>
<keyword evidence="2" id="KW-0732">Signal</keyword>
<dbReference type="OrthoDB" id="7362693at2"/>
<dbReference type="AlphaFoldDB" id="K9H3W4"/>
<evidence type="ECO:0000256" key="2">
    <source>
        <dbReference type="SAM" id="SignalP"/>
    </source>
</evidence>
<comment type="caution">
    <text evidence="3">The sequence shown here is derived from an EMBL/GenBank/DDBJ whole genome shotgun (WGS) entry which is preliminary data.</text>
</comment>
<name>K9H3W4_9PROT</name>
<accession>K9H3W4</accession>
<dbReference type="STRING" id="1238182.C882_3316"/>
<dbReference type="Proteomes" id="UP000009881">
    <property type="component" value="Unassembled WGS sequence"/>
</dbReference>
<feature type="region of interest" description="Disordered" evidence="1">
    <location>
        <begin position="28"/>
        <end position="70"/>
    </location>
</feature>
<feature type="chain" id="PRO_5003929699" evidence="2">
    <location>
        <begin position="28"/>
        <end position="194"/>
    </location>
</feature>
<feature type="signal peptide" evidence="2">
    <location>
        <begin position="1"/>
        <end position="27"/>
    </location>
</feature>
<keyword evidence="4" id="KW-1185">Reference proteome</keyword>
<gene>
    <name evidence="3" type="ORF">C882_3316</name>
</gene>
<dbReference type="RefSeq" id="WP_009539513.1">
    <property type="nucleotide sequence ID" value="NZ_ANHY01000004.1"/>
</dbReference>
<sequence length="194" mass="20394">MTASRLFRSVRPVALAALALTAAGPLAAQTPARPSAPSQPAATAPGPESPAAAAAEPAPEVVAPARDDTAPPRTLMFTLRERLTIEAALREGGLIREDADDGDGTAMPAPPKPRLTQPLYLSGLLYRAPGEWTVWINGQALRPGDAGHLFSIADVDDRAVTLAVDWGETTRLVRLEPHQTFLPSHAAVVEGKAY</sequence>
<proteinExistence type="predicted"/>
<protein>
    <submittedName>
        <fullName evidence="3">Uncharacterized protein</fullName>
    </submittedName>
</protein>
<evidence type="ECO:0000313" key="3">
    <source>
        <dbReference type="EMBL" id="EKV32252.1"/>
    </source>
</evidence>
<reference evidence="3 4" key="1">
    <citation type="journal article" date="2013" name="Genome Announc.">
        <title>Draft Genome Sequence of an Alphaproteobacterium, Caenispirillum salinarum AK4(T), Isolated from a Solar Saltern.</title>
        <authorList>
            <person name="Khatri I."/>
            <person name="Singh A."/>
            <person name="Korpole S."/>
            <person name="Pinnaka A.K."/>
            <person name="Subramanian S."/>
        </authorList>
    </citation>
    <scope>NUCLEOTIDE SEQUENCE [LARGE SCALE GENOMIC DNA]</scope>
    <source>
        <strain evidence="3 4">AK4</strain>
    </source>
</reference>
<dbReference type="EMBL" id="ANHY01000004">
    <property type="protein sequence ID" value="EKV32252.1"/>
    <property type="molecule type" value="Genomic_DNA"/>
</dbReference>
<evidence type="ECO:0000256" key="1">
    <source>
        <dbReference type="SAM" id="MobiDB-lite"/>
    </source>
</evidence>
<organism evidence="3 4">
    <name type="scientific">Caenispirillum salinarum AK4</name>
    <dbReference type="NCBI Taxonomy" id="1238182"/>
    <lineage>
        <taxon>Bacteria</taxon>
        <taxon>Pseudomonadati</taxon>
        <taxon>Pseudomonadota</taxon>
        <taxon>Alphaproteobacteria</taxon>
        <taxon>Rhodospirillales</taxon>
        <taxon>Novispirillaceae</taxon>
        <taxon>Caenispirillum</taxon>
    </lineage>
</organism>
<dbReference type="PATRIC" id="fig|1238182.3.peg.1064"/>